<dbReference type="Pfam" id="PF00535">
    <property type="entry name" value="Glycos_transf_2"/>
    <property type="match status" value="1"/>
</dbReference>
<dbReference type="CDD" id="cd00761">
    <property type="entry name" value="Glyco_tranf_GTA_type"/>
    <property type="match status" value="1"/>
</dbReference>
<dbReference type="AlphaFoldDB" id="A0AAP9ETI3"/>
<dbReference type="SUPFAM" id="SSF53448">
    <property type="entry name" value="Nucleotide-diphospho-sugar transferases"/>
    <property type="match status" value="1"/>
</dbReference>
<evidence type="ECO:0000259" key="1">
    <source>
        <dbReference type="Pfam" id="PF00535"/>
    </source>
</evidence>
<dbReference type="InterPro" id="IPR029044">
    <property type="entry name" value="Nucleotide-diphossugar_trans"/>
</dbReference>
<dbReference type="InterPro" id="IPR050834">
    <property type="entry name" value="Glycosyltransf_2"/>
</dbReference>
<gene>
    <name evidence="2" type="ORF">FXF46_13080</name>
</gene>
<dbReference type="PANTHER" id="PTHR43685:SF14">
    <property type="entry name" value="GLYCOSYLTRANSFERASE 2-LIKE DOMAIN-CONTAINING PROTEIN"/>
    <property type="match status" value="1"/>
</dbReference>
<dbReference type="RefSeq" id="WP_148620787.1">
    <property type="nucleotide sequence ID" value="NZ_CP043043.1"/>
</dbReference>
<evidence type="ECO:0000313" key="2">
    <source>
        <dbReference type="EMBL" id="QEH97075.1"/>
    </source>
</evidence>
<name>A0AAP9ETI3_GLUTH</name>
<dbReference type="Proteomes" id="UP000323560">
    <property type="component" value="Chromosome"/>
</dbReference>
<dbReference type="EMBL" id="CP043043">
    <property type="protein sequence ID" value="QEH97075.1"/>
    <property type="molecule type" value="Genomic_DNA"/>
</dbReference>
<protein>
    <submittedName>
        <fullName evidence="2">Glycosyltransferase family 2 protein</fullName>
    </submittedName>
</protein>
<reference evidence="2 3" key="1">
    <citation type="submission" date="2019-08" db="EMBL/GenBank/DDBJ databases">
        <title>Gluconobacter frateurii HD924 genome.</title>
        <authorList>
            <person name="Liu Y."/>
            <person name="Zhang P."/>
        </authorList>
    </citation>
    <scope>NUCLEOTIDE SEQUENCE [LARGE SCALE GENOMIC DNA]</scope>
    <source>
        <strain evidence="2 3">HD924</strain>
    </source>
</reference>
<feature type="domain" description="Glycosyltransferase 2-like" evidence="1">
    <location>
        <begin position="16"/>
        <end position="150"/>
    </location>
</feature>
<evidence type="ECO:0000313" key="3">
    <source>
        <dbReference type="Proteomes" id="UP000323560"/>
    </source>
</evidence>
<sequence>MSEHNHFITSRRQVIIAIPVCNEEEHIIPCLLALARQSTLPDKVVLWINNTIDQTYDQAHSLINVLPFELEMVRIVYPETLASAGSARRDAMAFAAQGASPDALLFTTDADSEAAEDWVNRTLDVFARYPVEAVFGRALLLPSEARKIPFHLHEDERAEQAYGALLEQITLLIHPEPHDPWPRHLEHSGASIAVTHQAWRKVGGIPCVPTGEDRQFYQALRRHGVPVRHAPEVIVYVSARLTGRAKGGMAETLARRLLAQDEYIDEIFEPVSRRLLRIRRGYLYNHLNLANTLEYSASDANSVRIPRNELPKHFARAQRVLDYLRQTTRSIPDDFLQKPICQFDTPHFVRPYQAASDVLDMPG</sequence>
<dbReference type="Gene3D" id="3.90.550.10">
    <property type="entry name" value="Spore Coat Polysaccharide Biosynthesis Protein SpsA, Chain A"/>
    <property type="match status" value="1"/>
</dbReference>
<accession>A0AAP9ETI3</accession>
<organism evidence="2 3">
    <name type="scientific">Gluconobacter thailandicus</name>
    <dbReference type="NCBI Taxonomy" id="257438"/>
    <lineage>
        <taxon>Bacteria</taxon>
        <taxon>Pseudomonadati</taxon>
        <taxon>Pseudomonadota</taxon>
        <taxon>Alphaproteobacteria</taxon>
        <taxon>Acetobacterales</taxon>
        <taxon>Acetobacteraceae</taxon>
        <taxon>Gluconobacter</taxon>
    </lineage>
</organism>
<dbReference type="InterPro" id="IPR001173">
    <property type="entry name" value="Glyco_trans_2-like"/>
</dbReference>
<dbReference type="PANTHER" id="PTHR43685">
    <property type="entry name" value="GLYCOSYLTRANSFERASE"/>
    <property type="match status" value="1"/>
</dbReference>
<proteinExistence type="predicted"/>
<dbReference type="KEGG" id="gti:FXF46_13080"/>